<dbReference type="AlphaFoldDB" id="A0A9P0K404"/>
<proteinExistence type="predicted"/>
<keyword evidence="2" id="KW-1185">Reference proteome</keyword>
<dbReference type="EMBL" id="CAKOFQ010006727">
    <property type="protein sequence ID" value="CAH1965655.1"/>
    <property type="molecule type" value="Genomic_DNA"/>
</dbReference>
<evidence type="ECO:0000313" key="2">
    <source>
        <dbReference type="Proteomes" id="UP001152888"/>
    </source>
</evidence>
<gene>
    <name evidence="1" type="ORF">ACAOBT_LOCUS6451</name>
</gene>
<dbReference type="OrthoDB" id="6774212at2759"/>
<organism evidence="1 2">
    <name type="scientific">Acanthoscelides obtectus</name>
    <name type="common">Bean weevil</name>
    <name type="synonym">Bruchus obtectus</name>
    <dbReference type="NCBI Taxonomy" id="200917"/>
    <lineage>
        <taxon>Eukaryota</taxon>
        <taxon>Metazoa</taxon>
        <taxon>Ecdysozoa</taxon>
        <taxon>Arthropoda</taxon>
        <taxon>Hexapoda</taxon>
        <taxon>Insecta</taxon>
        <taxon>Pterygota</taxon>
        <taxon>Neoptera</taxon>
        <taxon>Endopterygota</taxon>
        <taxon>Coleoptera</taxon>
        <taxon>Polyphaga</taxon>
        <taxon>Cucujiformia</taxon>
        <taxon>Chrysomeloidea</taxon>
        <taxon>Chrysomelidae</taxon>
        <taxon>Bruchinae</taxon>
        <taxon>Bruchini</taxon>
        <taxon>Acanthoscelides</taxon>
    </lineage>
</organism>
<reference evidence="1" key="1">
    <citation type="submission" date="2022-03" db="EMBL/GenBank/DDBJ databases">
        <authorList>
            <person name="Sayadi A."/>
        </authorList>
    </citation>
    <scope>NUCLEOTIDE SEQUENCE</scope>
</reference>
<name>A0A9P0K404_ACAOB</name>
<accession>A0A9P0K404</accession>
<sequence>MDNRRPRHKTVDSTFCGPSTDRNTNRRVLNLTTASVGDPSLLAPSNVTILQSAKSDGSREYNEYLVAHMKKLIVKETIDKHQTVLNRQLLYRNQDLRKKNQQVHSLNKEIELLEIQNNAGEILTSLEKYATECKTIINGYKLYFETFWKYLKDESENVKLENVKVINNQEEYDKLMKVLENLRIVTDKIVNSNRDFEKIHKIAESLRIYNEQKNIVKEKQEQTHKRFKNIFYDFLEDVSNMLAEKYEE</sequence>
<protein>
    <submittedName>
        <fullName evidence="1">Uncharacterized protein</fullName>
    </submittedName>
</protein>
<evidence type="ECO:0000313" key="1">
    <source>
        <dbReference type="EMBL" id="CAH1965655.1"/>
    </source>
</evidence>
<dbReference type="Proteomes" id="UP001152888">
    <property type="component" value="Unassembled WGS sequence"/>
</dbReference>
<comment type="caution">
    <text evidence="1">The sequence shown here is derived from an EMBL/GenBank/DDBJ whole genome shotgun (WGS) entry which is preliminary data.</text>
</comment>